<proteinExistence type="predicted"/>
<evidence type="ECO:0000313" key="3">
    <source>
        <dbReference type="Proteomes" id="UP000332933"/>
    </source>
</evidence>
<dbReference type="Proteomes" id="UP000332933">
    <property type="component" value="Unassembled WGS sequence"/>
</dbReference>
<organism evidence="2 3">
    <name type="scientific">Aphanomyces stellatus</name>
    <dbReference type="NCBI Taxonomy" id="120398"/>
    <lineage>
        <taxon>Eukaryota</taxon>
        <taxon>Sar</taxon>
        <taxon>Stramenopiles</taxon>
        <taxon>Oomycota</taxon>
        <taxon>Saprolegniomycetes</taxon>
        <taxon>Saprolegniales</taxon>
        <taxon>Verrucalvaceae</taxon>
        <taxon>Aphanomyces</taxon>
    </lineage>
</organism>
<gene>
    <name evidence="2" type="primary">Aste57867_23487</name>
    <name evidence="1" type="ORF">As57867_023416</name>
    <name evidence="2" type="ORF">ASTE57867_23487</name>
</gene>
<reference evidence="1" key="2">
    <citation type="submission" date="2019-06" db="EMBL/GenBank/DDBJ databases">
        <title>Genomics analysis of Aphanomyces spp. identifies a new class of oomycete effector associated with host adaptation.</title>
        <authorList>
            <person name="Gaulin E."/>
        </authorList>
    </citation>
    <scope>NUCLEOTIDE SEQUENCE</scope>
    <source>
        <strain evidence="1">CBS 578.67</strain>
    </source>
</reference>
<evidence type="ECO:0000313" key="2">
    <source>
        <dbReference type="EMBL" id="VFU00132.1"/>
    </source>
</evidence>
<reference evidence="2 3" key="1">
    <citation type="submission" date="2019-03" db="EMBL/GenBank/DDBJ databases">
        <authorList>
            <person name="Gaulin E."/>
            <person name="Dumas B."/>
        </authorList>
    </citation>
    <scope>NUCLEOTIDE SEQUENCE [LARGE SCALE GENOMIC DNA]</scope>
    <source>
        <strain evidence="2">CBS 568.67</strain>
    </source>
</reference>
<sequence length="402" mass="45613">MVLRVLESLLRRGSGCRQVQEKGVSILWIHVAKRSYPTSIVRLTSNCTYSFSGTPRAILEFVHQAKDDIVVIDGVTKDHNHTTLEEAVFYFELGRKKQAVSISSMAIKINVQDDKHLNISHFVALPWYLDDYILATRNDDFFNSIRPFLELHGLDDSKRQDAVIRKYFYAGCSARWMFQFTEAEIIQEVDNHLNEVGDIVEFLTTVVIRSTYGLADGLQNGSFTGWVVEMDFIQQIMNAKGDALKLKSVNNSDAEASFDVSGFVRCNVNKADLMKVAIEEQRSKNDLWLLPDKWNQPGFDLLCLRYCDVGVVLRYVQVTAAKSHTLKLEHFRKSASILREALGVPDIERIEIFMAIPSDTDDFKVSNVTGNLSGWRVGESSELWKDQSPDQVKVVKFTKTGP</sequence>
<accession>A0A485LNN2</accession>
<dbReference type="OrthoDB" id="128538at2759"/>
<protein>
    <submittedName>
        <fullName evidence="2">Aste57867_23487 protein</fullName>
    </submittedName>
</protein>
<dbReference type="EMBL" id="CAADRA010007299">
    <property type="protein sequence ID" value="VFU00132.1"/>
    <property type="molecule type" value="Genomic_DNA"/>
</dbReference>
<evidence type="ECO:0000313" key="1">
    <source>
        <dbReference type="EMBL" id="KAF0684569.1"/>
    </source>
</evidence>
<dbReference type="AlphaFoldDB" id="A0A485LNN2"/>
<name>A0A485LNN2_9STRA</name>
<keyword evidence="3" id="KW-1185">Reference proteome</keyword>
<dbReference type="EMBL" id="VJMH01007273">
    <property type="protein sequence ID" value="KAF0684569.1"/>
    <property type="molecule type" value="Genomic_DNA"/>
</dbReference>